<dbReference type="PANTHER" id="PTHR30399">
    <property type="entry name" value="UNCHARACTERIZED PROTEIN YGJP"/>
    <property type="match status" value="1"/>
</dbReference>
<protein>
    <submittedName>
        <fullName evidence="2">Zinc-dependent protease DUF45, putative</fullName>
    </submittedName>
</protein>
<dbReference type="EMBL" id="CP001390">
    <property type="protein sequence ID" value="ACM20724.1"/>
    <property type="molecule type" value="Genomic_DNA"/>
</dbReference>
<dbReference type="OrthoDB" id="5321643at2"/>
<dbReference type="GO" id="GO:0008233">
    <property type="term" value="F:peptidase activity"/>
    <property type="evidence" value="ECO:0007669"/>
    <property type="project" value="UniProtKB-KW"/>
</dbReference>
<dbReference type="PANTHER" id="PTHR30399:SF1">
    <property type="entry name" value="UTP PYROPHOSPHATASE"/>
    <property type="match status" value="1"/>
</dbReference>
<dbReference type="CDD" id="cd07344">
    <property type="entry name" value="M48_yhfN_like"/>
    <property type="match status" value="1"/>
</dbReference>
<name>B9LZH1_GEODF</name>
<sequence length="236" mass="27624">MNLSRGTIIHGKDTICFNVLYVARKTLEIAVHPDSRVVVKAPVGTLFDEVQKRVVKRAGWIKRQLDYFRQFEPRTPPRRYLGGETHLYLGRHYRLKVVKGDENMVKLVRGHMCVSLAEPSPETVKALLDQWYRQKAVAKFNDNFDRCWPSFKKILGEKPKIQIRRMSKRWGSLSKGGILTLNTELIRAPRECIEYVITHELCHMECHDHSSAFYDLLEKVMPDWEKRKHKLELALV</sequence>
<evidence type="ECO:0000313" key="2">
    <source>
        <dbReference type="EMBL" id="ACM20724.1"/>
    </source>
</evidence>
<dbReference type="HOGENOM" id="CLU_065947_1_1_7"/>
<dbReference type="Proteomes" id="UP000007721">
    <property type="component" value="Chromosome"/>
</dbReference>
<proteinExistence type="predicted"/>
<keyword evidence="3" id="KW-1185">Reference proteome</keyword>
<dbReference type="GO" id="GO:0006508">
    <property type="term" value="P:proteolysis"/>
    <property type="evidence" value="ECO:0007669"/>
    <property type="project" value="UniProtKB-KW"/>
</dbReference>
<dbReference type="Pfam" id="PF01863">
    <property type="entry name" value="YgjP-like"/>
    <property type="match status" value="1"/>
</dbReference>
<evidence type="ECO:0000259" key="1">
    <source>
        <dbReference type="Pfam" id="PF01863"/>
    </source>
</evidence>
<dbReference type="RefSeq" id="WP_012647453.1">
    <property type="nucleotide sequence ID" value="NC_011979.1"/>
</dbReference>
<dbReference type="InterPro" id="IPR053136">
    <property type="entry name" value="UTP_pyrophosphatase-like"/>
</dbReference>
<feature type="domain" description="YgjP-like metallopeptidase" evidence="1">
    <location>
        <begin position="25"/>
        <end position="232"/>
    </location>
</feature>
<reference evidence="2 3" key="1">
    <citation type="submission" date="2009-01" db="EMBL/GenBank/DDBJ databases">
        <title>Complete sequence of Geobacter sp. FRC-32.</title>
        <authorList>
            <consortium name="US DOE Joint Genome Institute"/>
            <person name="Lucas S."/>
            <person name="Copeland A."/>
            <person name="Lapidus A."/>
            <person name="Glavina del Rio T."/>
            <person name="Dalin E."/>
            <person name="Tice H."/>
            <person name="Bruce D."/>
            <person name="Goodwin L."/>
            <person name="Pitluck S."/>
            <person name="Saunders E."/>
            <person name="Brettin T."/>
            <person name="Detter J.C."/>
            <person name="Han C."/>
            <person name="Larimer F."/>
            <person name="Land M."/>
            <person name="Hauser L."/>
            <person name="Kyrpides N."/>
            <person name="Ovchinnikova G."/>
            <person name="Kostka J."/>
            <person name="Richardson P."/>
        </authorList>
    </citation>
    <scope>NUCLEOTIDE SEQUENCE [LARGE SCALE GENOMIC DNA]</scope>
    <source>
        <strain evidence="3">DSM 22248 / JCM 15807 / FRC-32</strain>
    </source>
</reference>
<evidence type="ECO:0000313" key="3">
    <source>
        <dbReference type="Proteomes" id="UP000007721"/>
    </source>
</evidence>
<dbReference type="InterPro" id="IPR002725">
    <property type="entry name" value="YgjP-like_metallopeptidase"/>
</dbReference>
<accession>B9LZH1</accession>
<gene>
    <name evidence="2" type="ordered locus">Geob_2370</name>
</gene>
<keyword evidence="2" id="KW-0378">Hydrolase</keyword>
<dbReference type="AlphaFoldDB" id="B9LZH1"/>
<dbReference type="KEGG" id="geo:Geob_2370"/>
<dbReference type="eggNOG" id="COG1451">
    <property type="taxonomic scope" value="Bacteria"/>
</dbReference>
<organism evidence="2 3">
    <name type="scientific">Geotalea daltonii (strain DSM 22248 / JCM 15807 / FRC-32)</name>
    <name type="common">Geobacter daltonii</name>
    <dbReference type="NCBI Taxonomy" id="316067"/>
    <lineage>
        <taxon>Bacteria</taxon>
        <taxon>Pseudomonadati</taxon>
        <taxon>Thermodesulfobacteriota</taxon>
        <taxon>Desulfuromonadia</taxon>
        <taxon>Geobacterales</taxon>
        <taxon>Geobacteraceae</taxon>
        <taxon>Geotalea</taxon>
    </lineage>
</organism>
<dbReference type="Gene3D" id="3.30.2010.10">
    <property type="entry name" value="Metalloproteases ('zincins'), catalytic domain"/>
    <property type="match status" value="1"/>
</dbReference>
<keyword evidence="2" id="KW-0645">Protease</keyword>
<dbReference type="STRING" id="316067.Geob_2370"/>